<dbReference type="AlphaFoldDB" id="A0A068SR56"/>
<dbReference type="PATRIC" id="fig|1028800.3.peg.1391"/>
<proteinExistence type="predicted"/>
<name>A0A068SR56_NEOGA</name>
<dbReference type="EMBL" id="HG938353">
    <property type="protein sequence ID" value="CDN47555.1"/>
    <property type="molecule type" value="Genomic_DNA"/>
</dbReference>
<dbReference type="OrthoDB" id="8452060at2"/>
<organism evidence="1 2">
    <name type="scientific">Neorhizobium galegae bv. orientalis str. HAMBI 540</name>
    <dbReference type="NCBI Taxonomy" id="1028800"/>
    <lineage>
        <taxon>Bacteria</taxon>
        <taxon>Pseudomonadati</taxon>
        <taxon>Pseudomonadota</taxon>
        <taxon>Alphaproteobacteria</taxon>
        <taxon>Hyphomicrobiales</taxon>
        <taxon>Rhizobiaceae</taxon>
        <taxon>Rhizobium/Agrobacterium group</taxon>
        <taxon>Neorhizobium</taxon>
    </lineage>
</organism>
<sequence length="73" mass="8011">MATTGKKLTDVLSRAWHGPFKTKSDFAREHADLIGMAASDGFITTRIATGLYGREWRITAAGIQHLHTLRGEA</sequence>
<gene>
    <name evidence="1" type="ORF">RG540_CH13750</name>
</gene>
<accession>A0A068SR56</accession>
<evidence type="ECO:0000313" key="2">
    <source>
        <dbReference type="Proteomes" id="UP000028181"/>
    </source>
</evidence>
<keyword evidence="2" id="KW-1185">Reference proteome</keyword>
<dbReference type="KEGG" id="ngg:RG540_CH13750"/>
<dbReference type="HOGENOM" id="CLU_2736998_0_0_5"/>
<reference evidence="2" key="1">
    <citation type="journal article" date="2014" name="BMC Genomics">
        <title>Genome sequencing of two Neorhizobium galegae strains reveals a noeT gene responsible for the unusual acetylation of the nodulation factors.</title>
        <authorList>
            <person name="Osterman J."/>
            <person name="Marsh J."/>
            <person name="Laine P.K."/>
            <person name="Zeng Z."/>
            <person name="Alatalo E."/>
            <person name="Sullivan J.T."/>
            <person name="Young J.P."/>
            <person name="Thomas-Oates J."/>
            <person name="Paulin L."/>
            <person name="Lindstrom K."/>
        </authorList>
    </citation>
    <scope>NUCLEOTIDE SEQUENCE [LARGE SCALE GENOMIC DNA]</scope>
    <source>
        <strain evidence="2">HAMBI 540</strain>
    </source>
</reference>
<evidence type="ECO:0000313" key="1">
    <source>
        <dbReference type="EMBL" id="CDN47555.1"/>
    </source>
</evidence>
<dbReference type="RefSeq" id="WP_038585952.1">
    <property type="nucleotide sequence ID" value="NZ_HG938353.1"/>
</dbReference>
<dbReference type="Proteomes" id="UP000028181">
    <property type="component" value="Chromosome I"/>
</dbReference>
<dbReference type="GeneID" id="24258729"/>
<dbReference type="eggNOG" id="ENOG5033D9I">
    <property type="taxonomic scope" value="Bacteria"/>
</dbReference>
<protein>
    <submittedName>
        <fullName evidence="1">Uncharacterized protein</fullName>
    </submittedName>
</protein>